<evidence type="ECO:0000313" key="2">
    <source>
        <dbReference type="Proteomes" id="UP000682782"/>
    </source>
</evidence>
<proteinExistence type="predicted"/>
<accession>A0AC61MVU7</accession>
<sequence length="114" mass="12885">MRVFLIIGSVLSCAYVLRKIRKSKMKTENSLFWIFFSGVLVLLGLFPGIADWFAGLLGVQSTVNLVYLVIIFLLVIKIFLQDQKMAQNEARVTYLTQTYAIDRDGEKTDEGTGD</sequence>
<gene>
    <name evidence="1" type="ORF">JYE49_12690</name>
</gene>
<dbReference type="EMBL" id="CP068393">
    <property type="protein sequence ID" value="QUC66695.1"/>
    <property type="molecule type" value="Genomic_DNA"/>
</dbReference>
<evidence type="ECO:0000313" key="1">
    <source>
        <dbReference type="EMBL" id="QUC66695.1"/>
    </source>
</evidence>
<protein>
    <submittedName>
        <fullName evidence="1">DUF2304 domain-containing protein</fullName>
    </submittedName>
</protein>
<organism evidence="1 2">
    <name type="scientific">Aristaeella hokkaidonensis</name>
    <dbReference type="NCBI Taxonomy" id="3046382"/>
    <lineage>
        <taxon>Bacteria</taxon>
        <taxon>Bacillati</taxon>
        <taxon>Bacillota</taxon>
        <taxon>Clostridia</taxon>
        <taxon>Eubacteriales</taxon>
        <taxon>Aristaeellaceae</taxon>
        <taxon>Aristaeella</taxon>
    </lineage>
</organism>
<name>A0AC61MVU7_9FIRM</name>
<reference evidence="1" key="1">
    <citation type="submission" date="2021-01" db="EMBL/GenBank/DDBJ databases">
        <title>Complete genome sequence of Clostridiales bacterium R-7.</title>
        <authorList>
            <person name="Mahoney-Kurpe S.C."/>
            <person name="Palevich N."/>
            <person name="Koike S."/>
            <person name="Moon C.D."/>
            <person name="Attwood G.T."/>
        </authorList>
    </citation>
    <scope>NUCLEOTIDE SEQUENCE</scope>
    <source>
        <strain evidence="1">R-7</strain>
    </source>
</reference>
<keyword evidence="2" id="KW-1185">Reference proteome</keyword>
<dbReference type="Proteomes" id="UP000682782">
    <property type="component" value="Chromosome"/>
</dbReference>